<dbReference type="Gene3D" id="3.30.1390.10">
    <property type="match status" value="1"/>
</dbReference>
<feature type="domain" description="Adaptor protein ClpS core" evidence="1">
    <location>
        <begin position="105"/>
        <end position="170"/>
    </location>
</feature>
<dbReference type="InterPro" id="IPR003769">
    <property type="entry name" value="ClpS_core"/>
</dbReference>
<dbReference type="InterPro" id="IPR022935">
    <property type="entry name" value="ClpS"/>
</dbReference>
<proteinExistence type="predicted"/>
<protein>
    <submittedName>
        <fullName evidence="3">ATP-dependent Clp protease adapter protein CLPS2, chloroplastic-like</fullName>
    </submittedName>
</protein>
<evidence type="ECO:0000259" key="1">
    <source>
        <dbReference type="Pfam" id="PF02617"/>
    </source>
</evidence>
<dbReference type="GeneID" id="120269484"/>
<gene>
    <name evidence="3" type="primary">LOC120269484</name>
</gene>
<dbReference type="InterPro" id="IPR014719">
    <property type="entry name" value="Ribosomal_bL12_C/ClpS-like"/>
</dbReference>
<dbReference type="Pfam" id="PF02617">
    <property type="entry name" value="ClpS"/>
    <property type="match status" value="1"/>
</dbReference>
<dbReference type="Proteomes" id="UP001515500">
    <property type="component" value="Chromosome 9"/>
</dbReference>
<reference evidence="3" key="1">
    <citation type="submission" date="2025-08" db="UniProtKB">
        <authorList>
            <consortium name="RefSeq"/>
        </authorList>
    </citation>
    <scope>IDENTIFICATION</scope>
</reference>
<name>A0AB40C1T3_DIOCR</name>
<dbReference type="GO" id="GO:0006508">
    <property type="term" value="P:proteolysis"/>
    <property type="evidence" value="ECO:0007669"/>
    <property type="project" value="InterPro"/>
</dbReference>
<accession>A0AB40C1T3</accession>
<dbReference type="PANTHER" id="PTHR33473">
    <property type="entry name" value="ATP-DEPENDENT CLP PROTEASE ADAPTER PROTEIN CLPS1, CHLOROPLASTIC"/>
    <property type="match status" value="1"/>
</dbReference>
<dbReference type="RefSeq" id="XP_039132751.1">
    <property type="nucleotide sequence ID" value="XM_039276817.1"/>
</dbReference>
<evidence type="ECO:0000313" key="3">
    <source>
        <dbReference type="RefSeq" id="XP_039132751.1"/>
    </source>
</evidence>
<sequence length="183" mass="19638">MAISTSAAAMATLRLSNPMLASSPPVFSVISKSISLRTPAWKNSNHQGNLGLSVSSSGGFGSLRGGTGVLERPTFDQSQFDPIPQVEEGGDFGKSIVKRGIGSGDSYRVLLIDDEHHTESLVEKALPKVVPSLTVIEARKLFHESRENGLAIVIITVKEHAEFYVQMMLQCGLRSAMEPDLSA</sequence>
<dbReference type="AlphaFoldDB" id="A0AB40C1T3"/>
<organism evidence="2 3">
    <name type="scientific">Dioscorea cayennensis subsp. rotundata</name>
    <name type="common">White Guinea yam</name>
    <name type="synonym">Dioscorea rotundata</name>
    <dbReference type="NCBI Taxonomy" id="55577"/>
    <lineage>
        <taxon>Eukaryota</taxon>
        <taxon>Viridiplantae</taxon>
        <taxon>Streptophyta</taxon>
        <taxon>Embryophyta</taxon>
        <taxon>Tracheophyta</taxon>
        <taxon>Spermatophyta</taxon>
        <taxon>Magnoliopsida</taxon>
        <taxon>Liliopsida</taxon>
        <taxon>Dioscoreales</taxon>
        <taxon>Dioscoreaceae</taxon>
        <taxon>Dioscorea</taxon>
    </lineage>
</organism>
<dbReference type="GO" id="GO:0030163">
    <property type="term" value="P:protein catabolic process"/>
    <property type="evidence" value="ECO:0007669"/>
    <property type="project" value="InterPro"/>
</dbReference>
<dbReference type="PANTHER" id="PTHR33473:SF13">
    <property type="entry name" value="ATP-DEPENDENT CLP PROTEASE ADAPTER PROTEIN CLPS2, CHLOROPLASTIC"/>
    <property type="match status" value="1"/>
</dbReference>
<keyword evidence="2" id="KW-1185">Reference proteome</keyword>
<dbReference type="SUPFAM" id="SSF54736">
    <property type="entry name" value="ClpS-like"/>
    <property type="match status" value="1"/>
</dbReference>
<evidence type="ECO:0000313" key="2">
    <source>
        <dbReference type="Proteomes" id="UP001515500"/>
    </source>
</evidence>